<proteinExistence type="predicted"/>
<accession>A0A2R7YT94</accession>
<keyword evidence="3" id="KW-1185">Reference proteome</keyword>
<reference evidence="2 3" key="1">
    <citation type="submission" date="2018-03" db="EMBL/GenBank/DDBJ databases">
        <authorList>
            <person name="Keele B.F."/>
        </authorList>
    </citation>
    <scope>NUCLEOTIDE SEQUENCE [LARGE SCALE GENOMIC DNA]</scope>
    <source>
        <strain evidence="2 3">IB-3</strain>
    </source>
</reference>
<dbReference type="AlphaFoldDB" id="A0A2R7YT94"/>
<gene>
    <name evidence="2" type="ORF">C7S10_17920</name>
</gene>
<feature type="signal peptide" evidence="1">
    <location>
        <begin position="1"/>
        <end position="17"/>
    </location>
</feature>
<dbReference type="RefSeq" id="WP_108345825.1">
    <property type="nucleotide sequence ID" value="NZ_PYXZ01000009.1"/>
</dbReference>
<dbReference type="EMBL" id="PYXZ01000009">
    <property type="protein sequence ID" value="PUA79602.1"/>
    <property type="molecule type" value="Genomic_DNA"/>
</dbReference>
<keyword evidence="1" id="KW-0732">Signal</keyword>
<organism evidence="2 3">
    <name type="scientific">Nocardioides currus</name>
    <dbReference type="NCBI Taxonomy" id="2133958"/>
    <lineage>
        <taxon>Bacteria</taxon>
        <taxon>Bacillati</taxon>
        <taxon>Actinomycetota</taxon>
        <taxon>Actinomycetes</taxon>
        <taxon>Propionibacteriales</taxon>
        <taxon>Nocardioidaceae</taxon>
        <taxon>Nocardioides</taxon>
    </lineage>
</organism>
<feature type="chain" id="PRO_5015321959" evidence="1">
    <location>
        <begin position="18"/>
        <end position="309"/>
    </location>
</feature>
<dbReference type="Proteomes" id="UP000244867">
    <property type="component" value="Unassembled WGS sequence"/>
</dbReference>
<name>A0A2R7YT94_9ACTN</name>
<protein>
    <submittedName>
        <fullName evidence="2">Uncharacterized protein</fullName>
    </submittedName>
</protein>
<sequence length="309" mass="31105">MAVSVLLSPLAAAPAHADDTGATAMAGPGSPLDGMHLTYVGCESIAAPASAPSTRINLGPDTAPMGRRSFGLVPSGVGTASGPTLSFTSLASLGASVSVRAEAGTTGASYVWVATPDAPAGHAWLGRADLTVPAAAWQQVDTALVPYAWSLVDLGTGVTAVVETSTPTDFVAVHGDGPGYVVTGFGCDGHPFHVDAVRGNGRAWDFEGLTLSTSILGPTAPVPAGTDVEIAGSVTDPSGRVTGDPLVLQSRARGASEWVDVSPLTYSGPDGVSRATVTVTEGQELRWLRPESEYADAGASDPVTVSVAR</sequence>
<dbReference type="OrthoDB" id="3774480at2"/>
<evidence type="ECO:0000313" key="2">
    <source>
        <dbReference type="EMBL" id="PUA79602.1"/>
    </source>
</evidence>
<comment type="caution">
    <text evidence="2">The sequence shown here is derived from an EMBL/GenBank/DDBJ whole genome shotgun (WGS) entry which is preliminary data.</text>
</comment>
<evidence type="ECO:0000256" key="1">
    <source>
        <dbReference type="SAM" id="SignalP"/>
    </source>
</evidence>
<evidence type="ECO:0000313" key="3">
    <source>
        <dbReference type="Proteomes" id="UP000244867"/>
    </source>
</evidence>